<protein>
    <submittedName>
        <fullName evidence="2">BLUF domain-containing protein</fullName>
    </submittedName>
</protein>
<gene>
    <name evidence="2" type="ORF">EAH76_14750</name>
</gene>
<proteinExistence type="predicted"/>
<dbReference type="SUPFAM" id="SSF54975">
    <property type="entry name" value="Acylphosphatase/BLUF domain-like"/>
    <property type="match status" value="1"/>
</dbReference>
<evidence type="ECO:0000313" key="2">
    <source>
        <dbReference type="EMBL" id="TPG51989.1"/>
    </source>
</evidence>
<dbReference type="InterPro" id="IPR007024">
    <property type="entry name" value="BLUF_domain"/>
</dbReference>
<comment type="caution">
    <text evidence="2">The sequence shown here is derived from an EMBL/GenBank/DDBJ whole genome shotgun (WGS) entry which is preliminary data.</text>
</comment>
<sequence length="142" mass="15658">MAVHTIVYRSVPVFNGSVSSYLGEVDSILATARRRNPAVNVTGAMLFNEDWFVQLLEGDEGDVQSTFDRIAADPRHEDVELLVNRTVPARQFPDWSMGFVGDAPAVRKRFAESPLAAPGLVLREDQIVDFMVSLAHDEAGKV</sequence>
<keyword evidence="3" id="KW-1185">Reference proteome</keyword>
<reference evidence="2 3" key="1">
    <citation type="journal article" date="2019" name="Environ. Microbiol.">
        <title>Species interactions and distinct microbial communities in high Arctic permafrost affected cryosols are associated with the CH4 and CO2 gas fluxes.</title>
        <authorList>
            <person name="Altshuler I."/>
            <person name="Hamel J."/>
            <person name="Turney S."/>
            <person name="Magnuson E."/>
            <person name="Levesque R."/>
            <person name="Greer C."/>
            <person name="Whyte L.G."/>
        </authorList>
    </citation>
    <scope>NUCLEOTIDE SEQUENCE [LARGE SCALE GENOMIC DNA]</scope>
    <source>
        <strain evidence="2 3">E6.1</strain>
    </source>
</reference>
<dbReference type="InterPro" id="IPR036046">
    <property type="entry name" value="Acylphosphatase-like_dom_sf"/>
</dbReference>
<evidence type="ECO:0000313" key="3">
    <source>
        <dbReference type="Proteomes" id="UP000319931"/>
    </source>
</evidence>
<organism evidence="2 3">
    <name type="scientific">Sphingomonas glacialis</name>
    <dbReference type="NCBI Taxonomy" id="658225"/>
    <lineage>
        <taxon>Bacteria</taxon>
        <taxon>Pseudomonadati</taxon>
        <taxon>Pseudomonadota</taxon>
        <taxon>Alphaproteobacteria</taxon>
        <taxon>Sphingomonadales</taxon>
        <taxon>Sphingomonadaceae</taxon>
        <taxon>Sphingomonas</taxon>
    </lineage>
</organism>
<dbReference type="RefSeq" id="WP_140851054.1">
    <property type="nucleotide sequence ID" value="NZ_RCZC01000004.1"/>
</dbReference>
<evidence type="ECO:0000259" key="1">
    <source>
        <dbReference type="PROSITE" id="PS50925"/>
    </source>
</evidence>
<feature type="domain" description="BLUF" evidence="1">
    <location>
        <begin position="3"/>
        <end position="98"/>
    </location>
</feature>
<dbReference type="Proteomes" id="UP000319931">
    <property type="component" value="Unassembled WGS sequence"/>
</dbReference>
<dbReference type="SMART" id="SM01034">
    <property type="entry name" value="BLUF"/>
    <property type="match status" value="1"/>
</dbReference>
<dbReference type="GO" id="GO:0009882">
    <property type="term" value="F:blue light photoreceptor activity"/>
    <property type="evidence" value="ECO:0007669"/>
    <property type="project" value="InterPro"/>
</dbReference>
<dbReference type="GO" id="GO:0071949">
    <property type="term" value="F:FAD binding"/>
    <property type="evidence" value="ECO:0007669"/>
    <property type="project" value="InterPro"/>
</dbReference>
<dbReference type="OrthoDB" id="196105at2"/>
<dbReference type="Gene3D" id="3.30.70.100">
    <property type="match status" value="1"/>
</dbReference>
<dbReference type="PROSITE" id="PS50925">
    <property type="entry name" value="BLUF"/>
    <property type="match status" value="1"/>
</dbReference>
<accession>A0A502FRG0</accession>
<dbReference type="AlphaFoldDB" id="A0A502FRG0"/>
<name>A0A502FRG0_9SPHN</name>
<dbReference type="EMBL" id="RCZC01000004">
    <property type="protein sequence ID" value="TPG51989.1"/>
    <property type="molecule type" value="Genomic_DNA"/>
</dbReference>
<dbReference type="Pfam" id="PF04940">
    <property type="entry name" value="BLUF"/>
    <property type="match status" value="1"/>
</dbReference>